<evidence type="ECO:0000313" key="3">
    <source>
        <dbReference type="EMBL" id="CAA2979098.1"/>
    </source>
</evidence>
<accession>A0A8S0RI64</accession>
<dbReference type="Pfam" id="PF23082">
    <property type="entry name" value="Myb_DNA-binding_2"/>
    <property type="match status" value="1"/>
</dbReference>
<gene>
    <name evidence="3" type="ORF">OLEA9_A005543</name>
</gene>
<feature type="compositionally biased region" description="Polar residues" evidence="1">
    <location>
        <begin position="1"/>
        <end position="10"/>
    </location>
</feature>
<organism evidence="3 4">
    <name type="scientific">Olea europaea subsp. europaea</name>
    <dbReference type="NCBI Taxonomy" id="158383"/>
    <lineage>
        <taxon>Eukaryota</taxon>
        <taxon>Viridiplantae</taxon>
        <taxon>Streptophyta</taxon>
        <taxon>Embryophyta</taxon>
        <taxon>Tracheophyta</taxon>
        <taxon>Spermatophyta</taxon>
        <taxon>Magnoliopsida</taxon>
        <taxon>eudicotyledons</taxon>
        <taxon>Gunneridae</taxon>
        <taxon>Pentapetalae</taxon>
        <taxon>asterids</taxon>
        <taxon>lamiids</taxon>
        <taxon>Lamiales</taxon>
        <taxon>Oleaceae</taxon>
        <taxon>Oleeae</taxon>
        <taxon>Olea</taxon>
    </lineage>
</organism>
<name>A0A8S0RI64_OLEEU</name>
<evidence type="ECO:0000259" key="2">
    <source>
        <dbReference type="Pfam" id="PF23082"/>
    </source>
</evidence>
<dbReference type="EMBL" id="CACTIH010003625">
    <property type="protein sequence ID" value="CAA2979098.1"/>
    <property type="molecule type" value="Genomic_DNA"/>
</dbReference>
<comment type="caution">
    <text evidence="3">The sequence shown here is derived from an EMBL/GenBank/DDBJ whole genome shotgun (WGS) entry which is preliminary data.</text>
</comment>
<dbReference type="AlphaFoldDB" id="A0A8S0RI64"/>
<dbReference type="Gramene" id="OE9A005543T1">
    <property type="protein sequence ID" value="OE9A005543C1"/>
    <property type="gene ID" value="OE9A005543"/>
</dbReference>
<dbReference type="InterPro" id="IPR001005">
    <property type="entry name" value="SANT/Myb"/>
</dbReference>
<keyword evidence="4" id="KW-1185">Reference proteome</keyword>
<protein>
    <recommendedName>
        <fullName evidence="2">Myb-like domain-containing protein</fullName>
    </recommendedName>
</protein>
<sequence length="71" mass="7969">MNVADSSMNLEKSEENDNGPFVNLEKDGERERSVVDEEVLEKLMVNHSIGKSGRWEAIAKAAHWSVVLVEN</sequence>
<feature type="domain" description="Myb-like" evidence="2">
    <location>
        <begin position="35"/>
        <end position="61"/>
    </location>
</feature>
<evidence type="ECO:0000256" key="1">
    <source>
        <dbReference type="SAM" id="MobiDB-lite"/>
    </source>
</evidence>
<proteinExistence type="predicted"/>
<feature type="region of interest" description="Disordered" evidence="1">
    <location>
        <begin position="1"/>
        <end position="29"/>
    </location>
</feature>
<reference evidence="3 4" key="1">
    <citation type="submission" date="2019-12" db="EMBL/GenBank/DDBJ databases">
        <authorList>
            <person name="Alioto T."/>
            <person name="Alioto T."/>
            <person name="Gomez Garrido J."/>
        </authorList>
    </citation>
    <scope>NUCLEOTIDE SEQUENCE [LARGE SCALE GENOMIC DNA]</scope>
</reference>
<dbReference type="Proteomes" id="UP000594638">
    <property type="component" value="Unassembled WGS sequence"/>
</dbReference>
<evidence type="ECO:0000313" key="4">
    <source>
        <dbReference type="Proteomes" id="UP000594638"/>
    </source>
</evidence>